<organism evidence="5 6">
    <name type="scientific">Podospora fimiseda</name>
    <dbReference type="NCBI Taxonomy" id="252190"/>
    <lineage>
        <taxon>Eukaryota</taxon>
        <taxon>Fungi</taxon>
        <taxon>Dikarya</taxon>
        <taxon>Ascomycota</taxon>
        <taxon>Pezizomycotina</taxon>
        <taxon>Sordariomycetes</taxon>
        <taxon>Sordariomycetidae</taxon>
        <taxon>Sordariales</taxon>
        <taxon>Podosporaceae</taxon>
        <taxon>Podospora</taxon>
    </lineage>
</organism>
<dbReference type="InterPro" id="IPR036167">
    <property type="entry name" value="tRNA_intron_Endo_cat-like_sf"/>
</dbReference>
<evidence type="ECO:0000313" key="5">
    <source>
        <dbReference type="EMBL" id="KAK4224742.1"/>
    </source>
</evidence>
<dbReference type="Pfam" id="PF09631">
    <property type="entry name" value="Sen15"/>
    <property type="match status" value="1"/>
</dbReference>
<sequence>MCNDGQQRSMKEEGTGGRGSRASESQLSHTTQHHNQNITITMAFTQPLDALAKIVLDNLEYQHDWTEVYIHTQSNLTRPLIYGLPPKRLYIHPDEQVETIKAEKDRNDRIPQEPENEWVLPLHLSEKWTPAQFAAVFDAIKPHPPSSDVVQETDNIPWMAWRGSKRGKRILLATVQDDSTVTYYWLHDGLVKPRQN</sequence>
<dbReference type="InterPro" id="IPR011856">
    <property type="entry name" value="tRNA_endonuc-like_dom_sf"/>
</dbReference>
<dbReference type="GO" id="GO:0000214">
    <property type="term" value="C:tRNA-intron endonuclease complex"/>
    <property type="evidence" value="ECO:0007669"/>
    <property type="project" value="InterPro"/>
</dbReference>
<evidence type="ECO:0000259" key="4">
    <source>
        <dbReference type="Pfam" id="PF09631"/>
    </source>
</evidence>
<dbReference type="Proteomes" id="UP001301958">
    <property type="component" value="Unassembled WGS sequence"/>
</dbReference>
<protein>
    <recommendedName>
        <fullName evidence="4">tRNA-splicing endonuclease subunit Sen15 domain-containing protein</fullName>
    </recommendedName>
</protein>
<dbReference type="AlphaFoldDB" id="A0AAN7BK30"/>
<feature type="domain" description="tRNA-splicing endonuclease subunit Sen15" evidence="4">
    <location>
        <begin position="55"/>
        <end position="196"/>
    </location>
</feature>
<gene>
    <name evidence="5" type="ORF">QBC38DRAFT_511534</name>
</gene>
<keyword evidence="6" id="KW-1185">Reference proteome</keyword>
<name>A0AAN7BK30_9PEZI</name>
<dbReference type="FunFam" id="3.40.1350.10:FF:000012">
    <property type="entry name" value="Probable tRNA-splicing endonuclease subunit sen-15"/>
    <property type="match status" value="1"/>
</dbReference>
<dbReference type="Gene3D" id="3.40.1350.10">
    <property type="match status" value="1"/>
</dbReference>
<dbReference type="EMBL" id="MU865384">
    <property type="protein sequence ID" value="KAK4224742.1"/>
    <property type="molecule type" value="Genomic_DNA"/>
</dbReference>
<evidence type="ECO:0000256" key="2">
    <source>
        <dbReference type="ARBA" id="ARBA00022694"/>
    </source>
</evidence>
<feature type="region of interest" description="Disordered" evidence="3">
    <location>
        <begin position="1"/>
        <end position="32"/>
    </location>
</feature>
<proteinExistence type="inferred from homology"/>
<evidence type="ECO:0000256" key="1">
    <source>
        <dbReference type="ARBA" id="ARBA00006091"/>
    </source>
</evidence>
<dbReference type="GO" id="GO:0000213">
    <property type="term" value="F:tRNA-intron lyase activity"/>
    <property type="evidence" value="ECO:0007669"/>
    <property type="project" value="TreeGrafter"/>
</dbReference>
<comment type="similarity">
    <text evidence="1">Belongs to the SEN15 family.</text>
</comment>
<comment type="caution">
    <text evidence="5">The sequence shown here is derived from an EMBL/GenBank/DDBJ whole genome shotgun (WGS) entry which is preliminary data.</text>
</comment>
<dbReference type="InterPro" id="IPR042777">
    <property type="entry name" value="Sen15_fungi"/>
</dbReference>
<dbReference type="GO" id="GO:0003676">
    <property type="term" value="F:nucleic acid binding"/>
    <property type="evidence" value="ECO:0007669"/>
    <property type="project" value="InterPro"/>
</dbReference>
<reference evidence="5" key="2">
    <citation type="submission" date="2023-05" db="EMBL/GenBank/DDBJ databases">
        <authorList>
            <consortium name="Lawrence Berkeley National Laboratory"/>
            <person name="Steindorff A."/>
            <person name="Hensen N."/>
            <person name="Bonometti L."/>
            <person name="Westerberg I."/>
            <person name="Brannstrom I.O."/>
            <person name="Guillou S."/>
            <person name="Cros-Aarteil S."/>
            <person name="Calhoun S."/>
            <person name="Haridas S."/>
            <person name="Kuo A."/>
            <person name="Mondo S."/>
            <person name="Pangilinan J."/>
            <person name="Riley R."/>
            <person name="Labutti K."/>
            <person name="Andreopoulos B."/>
            <person name="Lipzen A."/>
            <person name="Chen C."/>
            <person name="Yanf M."/>
            <person name="Daum C."/>
            <person name="Ng V."/>
            <person name="Clum A."/>
            <person name="Ohm R."/>
            <person name="Martin F."/>
            <person name="Silar P."/>
            <person name="Natvig D."/>
            <person name="Lalanne C."/>
            <person name="Gautier V."/>
            <person name="Ament-Velasquez S.L."/>
            <person name="Kruys A."/>
            <person name="Hutchinson M.I."/>
            <person name="Powell A.J."/>
            <person name="Barry K."/>
            <person name="Miller A.N."/>
            <person name="Grigoriev I.V."/>
            <person name="Debuchy R."/>
            <person name="Gladieux P."/>
            <person name="Thoren M.H."/>
            <person name="Johannesson H."/>
        </authorList>
    </citation>
    <scope>NUCLEOTIDE SEQUENCE</scope>
    <source>
        <strain evidence="5">CBS 990.96</strain>
    </source>
</reference>
<reference evidence="5" key="1">
    <citation type="journal article" date="2023" name="Mol. Phylogenet. Evol.">
        <title>Genome-scale phylogeny and comparative genomics of the fungal order Sordariales.</title>
        <authorList>
            <person name="Hensen N."/>
            <person name="Bonometti L."/>
            <person name="Westerberg I."/>
            <person name="Brannstrom I.O."/>
            <person name="Guillou S."/>
            <person name="Cros-Aarteil S."/>
            <person name="Calhoun S."/>
            <person name="Haridas S."/>
            <person name="Kuo A."/>
            <person name="Mondo S."/>
            <person name="Pangilinan J."/>
            <person name="Riley R."/>
            <person name="LaButti K."/>
            <person name="Andreopoulos B."/>
            <person name="Lipzen A."/>
            <person name="Chen C."/>
            <person name="Yan M."/>
            <person name="Daum C."/>
            <person name="Ng V."/>
            <person name="Clum A."/>
            <person name="Steindorff A."/>
            <person name="Ohm R.A."/>
            <person name="Martin F."/>
            <person name="Silar P."/>
            <person name="Natvig D.O."/>
            <person name="Lalanne C."/>
            <person name="Gautier V."/>
            <person name="Ament-Velasquez S.L."/>
            <person name="Kruys A."/>
            <person name="Hutchinson M.I."/>
            <person name="Powell A.J."/>
            <person name="Barry K."/>
            <person name="Miller A.N."/>
            <person name="Grigoriev I.V."/>
            <person name="Debuchy R."/>
            <person name="Gladieux P."/>
            <person name="Hiltunen Thoren M."/>
            <person name="Johannesson H."/>
        </authorList>
    </citation>
    <scope>NUCLEOTIDE SEQUENCE</scope>
    <source>
        <strain evidence="5">CBS 990.96</strain>
    </source>
</reference>
<dbReference type="GO" id="GO:0000379">
    <property type="term" value="P:tRNA-type intron splice site recognition and cleavage"/>
    <property type="evidence" value="ECO:0007669"/>
    <property type="project" value="InterPro"/>
</dbReference>
<feature type="compositionally biased region" description="Polar residues" evidence="3">
    <location>
        <begin position="22"/>
        <end position="32"/>
    </location>
</feature>
<accession>A0AAN7BK30</accession>
<evidence type="ECO:0000256" key="3">
    <source>
        <dbReference type="SAM" id="MobiDB-lite"/>
    </source>
</evidence>
<dbReference type="InterPro" id="IPR018593">
    <property type="entry name" value="tRNA-endonuc_su_Sen15"/>
</dbReference>
<dbReference type="PANTHER" id="PTHR28518">
    <property type="entry name" value="TRNA-SPLICING ENDONUCLEASE SUBUNIT SEN15"/>
    <property type="match status" value="1"/>
</dbReference>
<dbReference type="SUPFAM" id="SSF53032">
    <property type="entry name" value="tRNA-intron endonuclease catalytic domain-like"/>
    <property type="match status" value="1"/>
</dbReference>
<evidence type="ECO:0000313" key="6">
    <source>
        <dbReference type="Proteomes" id="UP001301958"/>
    </source>
</evidence>
<keyword evidence="2" id="KW-0819">tRNA processing</keyword>
<dbReference type="PANTHER" id="PTHR28518:SF1">
    <property type="entry name" value="TRNA-SPLICING ENDONUCLEASE SUBUNIT SEN15"/>
    <property type="match status" value="1"/>
</dbReference>